<comment type="caution">
    <text evidence="1">The sequence shown here is derived from an EMBL/GenBank/DDBJ whole genome shotgun (WGS) entry which is preliminary data.</text>
</comment>
<gene>
    <name evidence="1" type="ORF">Pla52n_08740</name>
</gene>
<accession>A0A5C6B9H4</accession>
<keyword evidence="2" id="KW-1185">Reference proteome</keyword>
<protein>
    <submittedName>
        <fullName evidence="1">Uncharacterized protein</fullName>
    </submittedName>
</protein>
<dbReference type="AlphaFoldDB" id="A0A5C6B9H4"/>
<evidence type="ECO:0000313" key="1">
    <source>
        <dbReference type="EMBL" id="TWU08292.1"/>
    </source>
</evidence>
<proteinExistence type="predicted"/>
<organism evidence="1 2">
    <name type="scientific">Stieleria varia</name>
    <dbReference type="NCBI Taxonomy" id="2528005"/>
    <lineage>
        <taxon>Bacteria</taxon>
        <taxon>Pseudomonadati</taxon>
        <taxon>Planctomycetota</taxon>
        <taxon>Planctomycetia</taxon>
        <taxon>Pirellulales</taxon>
        <taxon>Pirellulaceae</taxon>
        <taxon>Stieleria</taxon>
    </lineage>
</organism>
<evidence type="ECO:0000313" key="2">
    <source>
        <dbReference type="Proteomes" id="UP000320176"/>
    </source>
</evidence>
<sequence length="114" mass="12892">MKSGDYHGWDAEGDNWRFANVIGHPQGERVFLIEDFGRDTTPREALSAIMSATAQFQGRVQVVCTETNRRLIEKLKAASLLKVAPMTVGGQEQWGILGVRSKSPPKKTSWWKFW</sequence>
<dbReference type="OrthoDB" id="283346at2"/>
<reference evidence="1 2" key="1">
    <citation type="submission" date="2019-02" db="EMBL/GenBank/DDBJ databases">
        <title>Deep-cultivation of Planctomycetes and their phenomic and genomic characterization uncovers novel biology.</title>
        <authorList>
            <person name="Wiegand S."/>
            <person name="Jogler M."/>
            <person name="Boedeker C."/>
            <person name="Pinto D."/>
            <person name="Vollmers J."/>
            <person name="Rivas-Marin E."/>
            <person name="Kohn T."/>
            <person name="Peeters S.H."/>
            <person name="Heuer A."/>
            <person name="Rast P."/>
            <person name="Oberbeckmann S."/>
            <person name="Bunk B."/>
            <person name="Jeske O."/>
            <person name="Meyerdierks A."/>
            <person name="Storesund J.E."/>
            <person name="Kallscheuer N."/>
            <person name="Luecker S."/>
            <person name="Lage O.M."/>
            <person name="Pohl T."/>
            <person name="Merkel B.J."/>
            <person name="Hornburger P."/>
            <person name="Mueller R.-W."/>
            <person name="Bruemmer F."/>
            <person name="Labrenz M."/>
            <person name="Spormann A.M."/>
            <person name="Op Den Camp H."/>
            <person name="Overmann J."/>
            <person name="Amann R."/>
            <person name="Jetten M.S.M."/>
            <person name="Mascher T."/>
            <person name="Medema M.H."/>
            <person name="Devos D.P."/>
            <person name="Kaster A.-K."/>
            <person name="Ovreas L."/>
            <person name="Rohde M."/>
            <person name="Galperin M.Y."/>
            <person name="Jogler C."/>
        </authorList>
    </citation>
    <scope>NUCLEOTIDE SEQUENCE [LARGE SCALE GENOMIC DNA]</scope>
    <source>
        <strain evidence="1 2">Pla52n</strain>
    </source>
</reference>
<dbReference type="RefSeq" id="WP_146518360.1">
    <property type="nucleotide sequence ID" value="NZ_CP151726.1"/>
</dbReference>
<dbReference type="EMBL" id="SJPN01000001">
    <property type="protein sequence ID" value="TWU08292.1"/>
    <property type="molecule type" value="Genomic_DNA"/>
</dbReference>
<dbReference type="Proteomes" id="UP000320176">
    <property type="component" value="Unassembled WGS sequence"/>
</dbReference>
<name>A0A5C6B9H4_9BACT</name>